<dbReference type="Pfam" id="PF13365">
    <property type="entry name" value="Trypsin_2"/>
    <property type="match status" value="1"/>
</dbReference>
<dbReference type="AlphaFoldDB" id="A0A3S0XXA1"/>
<dbReference type="PANTHER" id="PTHR22939">
    <property type="entry name" value="SERINE PROTEASE FAMILY S1C HTRA-RELATED"/>
    <property type="match status" value="1"/>
</dbReference>
<accession>A0A3S0XXA1</accession>
<gene>
    <name evidence="1" type="ORF">PCC6912_25280</name>
</gene>
<dbReference type="SUPFAM" id="SSF50494">
    <property type="entry name" value="Trypsin-like serine proteases"/>
    <property type="match status" value="1"/>
</dbReference>
<dbReference type="GO" id="GO:0006508">
    <property type="term" value="P:proteolysis"/>
    <property type="evidence" value="ECO:0007669"/>
    <property type="project" value="InterPro"/>
</dbReference>
<dbReference type="PRINTS" id="PR00834">
    <property type="entry name" value="PROTEASES2C"/>
</dbReference>
<dbReference type="RefSeq" id="WP_016873034.1">
    <property type="nucleotide sequence ID" value="NZ_AJLN01000037.1"/>
</dbReference>
<reference evidence="1 2" key="1">
    <citation type="journal article" date="2019" name="Genome Biol. Evol.">
        <title>Day and night: Metabolic profiles and evolutionary relationships of six axenic non-marine cyanobacteria.</title>
        <authorList>
            <person name="Will S.E."/>
            <person name="Henke P."/>
            <person name="Boedeker C."/>
            <person name="Huang S."/>
            <person name="Brinkmann H."/>
            <person name="Rohde M."/>
            <person name="Jarek M."/>
            <person name="Friedl T."/>
            <person name="Seufert S."/>
            <person name="Schumacher M."/>
            <person name="Overmann J."/>
            <person name="Neumann-Schaal M."/>
            <person name="Petersen J."/>
        </authorList>
    </citation>
    <scope>NUCLEOTIDE SEQUENCE [LARGE SCALE GENOMIC DNA]</scope>
    <source>
        <strain evidence="1 2">PCC 6912</strain>
    </source>
</reference>
<dbReference type="GO" id="GO:0004252">
    <property type="term" value="F:serine-type endopeptidase activity"/>
    <property type="evidence" value="ECO:0007669"/>
    <property type="project" value="InterPro"/>
</dbReference>
<dbReference type="Gene3D" id="2.40.10.120">
    <property type="match status" value="1"/>
</dbReference>
<dbReference type="STRING" id="211165.GCA_000317285_00457"/>
<proteinExistence type="predicted"/>
<sequence length="202" mass="21217">MNTTTLTNIAVELANLGNKLRDITVKVRSSYFSGGSGVIWPSSPLFPGSLIITNAHVAFSRRATVELADGRVFMAVRSKIDPELDLAALTIAATNLPTATIGNTDKLRVGELVVAVGNPFADKGAVTTGIVCANKERLLMADISLFPGNSGGPLANCLGHVVGINTMIVNGLGVAIPSSTVEHFLRGESRPQPDTKNPVEQR</sequence>
<evidence type="ECO:0000313" key="2">
    <source>
        <dbReference type="Proteomes" id="UP000268857"/>
    </source>
</evidence>
<protein>
    <recommendedName>
        <fullName evidence="3">Serine protease</fullName>
    </recommendedName>
</protein>
<name>A0A3S0XXA1_CHLFR</name>
<comment type="caution">
    <text evidence="1">The sequence shown here is derived from an EMBL/GenBank/DDBJ whole genome shotgun (WGS) entry which is preliminary data.</text>
</comment>
<dbReference type="EMBL" id="RSCJ01000008">
    <property type="protein sequence ID" value="RUR83154.1"/>
    <property type="molecule type" value="Genomic_DNA"/>
</dbReference>
<dbReference type="InterPro" id="IPR009003">
    <property type="entry name" value="Peptidase_S1_PA"/>
</dbReference>
<dbReference type="OrthoDB" id="9807133at2"/>
<dbReference type="Proteomes" id="UP000268857">
    <property type="component" value="Unassembled WGS sequence"/>
</dbReference>
<keyword evidence="2" id="KW-1185">Reference proteome</keyword>
<dbReference type="InterPro" id="IPR001940">
    <property type="entry name" value="Peptidase_S1C"/>
</dbReference>
<dbReference type="PANTHER" id="PTHR22939:SF129">
    <property type="entry name" value="SERINE PROTEASE HTRA2, MITOCHONDRIAL"/>
    <property type="match status" value="1"/>
</dbReference>
<organism evidence="1 2">
    <name type="scientific">Chlorogloeopsis fritschii PCC 6912</name>
    <dbReference type="NCBI Taxonomy" id="211165"/>
    <lineage>
        <taxon>Bacteria</taxon>
        <taxon>Bacillati</taxon>
        <taxon>Cyanobacteriota</taxon>
        <taxon>Cyanophyceae</taxon>
        <taxon>Nostocales</taxon>
        <taxon>Chlorogloeopsidaceae</taxon>
        <taxon>Chlorogloeopsis</taxon>
    </lineage>
</organism>
<evidence type="ECO:0000313" key="1">
    <source>
        <dbReference type="EMBL" id="RUR83154.1"/>
    </source>
</evidence>
<evidence type="ECO:0008006" key="3">
    <source>
        <dbReference type="Google" id="ProtNLM"/>
    </source>
</evidence>